<protein>
    <submittedName>
        <fullName evidence="2">Uncharacterized protein</fullName>
    </submittedName>
</protein>
<dbReference type="Proteomes" id="UP000028837">
    <property type="component" value="Unassembled WGS sequence"/>
</dbReference>
<dbReference type="VEuPathDB" id="ToxoDB:TGDOM2_247570"/>
<feature type="compositionally biased region" description="Polar residues" evidence="1">
    <location>
        <begin position="65"/>
        <end position="74"/>
    </location>
</feature>
<evidence type="ECO:0000313" key="2">
    <source>
        <dbReference type="EMBL" id="KFG46751.1"/>
    </source>
</evidence>
<comment type="caution">
    <text evidence="2">The sequence shown here is derived from an EMBL/GenBank/DDBJ whole genome shotgun (WGS) entry which is preliminary data.</text>
</comment>
<gene>
    <name evidence="2" type="ORF">TGDOM2_247570</name>
</gene>
<dbReference type="AlphaFoldDB" id="A0A086KQT3"/>
<sequence>MSSSCEAHNQSVASLGCSSRSTRSMPHVGFSGRSSSGPRNHYFLTLHTRTERSKSCLQSACSSRSPSATAVSTTPDKEPGNGHHVADYSHVSSPKCISRSRQLSGFSALDCDVLQKARILCARPKSDMRDRESLLLADKVLCPSPHPPAIRALRNETFKENTPHMQGLSSASVVCSTEHVNPVMGPAYVPQRNLVFQNPRRANTSHGQRTYVGACNASFSFCCASSVGNSTKGTDTAGFPGEAACGKDVSPLEAWETEEVRAACMGLLKQWAPFQERRPPNDFTYTIPLEFLQPLAEFVENDCAGIGKVPVRLIKDAVQLKEEHEKTVAAAQAQTQADVAAAGHLVPTSHFGSQGRGNHSAGGTRGKAGKTASETSSEGGHSAGGNRGCLARKAAGGVVSSTTGTVPSPSVGSVAKEKTVAGLGILPAKDGASGLTQGMPLASPSPDMTAAQVLDWVLHRPWVERDEHLIEQALEKFYVDAQTRLTQGKPAEATKMATLAIRLSRILDERQAAKARAVADNPSTMRMFKERKMDLFW</sequence>
<reference evidence="2 3" key="1">
    <citation type="submission" date="2014-02" db="EMBL/GenBank/DDBJ databases">
        <authorList>
            <person name="Sibley D."/>
            <person name="Venepally P."/>
            <person name="Karamycheva S."/>
            <person name="Hadjithomas M."/>
            <person name="Khan A."/>
            <person name="Brunk B."/>
            <person name="Roos D."/>
            <person name="Caler E."/>
            <person name="Lorenzi H."/>
        </authorList>
    </citation>
    <scope>NUCLEOTIDE SEQUENCE [LARGE SCALE GENOMIC DNA]</scope>
    <source>
        <strain evidence="2 3">GAB2-2007-GAL-DOM2</strain>
    </source>
</reference>
<feature type="region of interest" description="Disordered" evidence="1">
    <location>
        <begin position="65"/>
        <end position="89"/>
    </location>
</feature>
<evidence type="ECO:0000256" key="1">
    <source>
        <dbReference type="SAM" id="MobiDB-lite"/>
    </source>
</evidence>
<organism evidence="2 3">
    <name type="scientific">Toxoplasma gondii GAB2-2007-GAL-DOM2</name>
    <dbReference type="NCBI Taxonomy" id="1130820"/>
    <lineage>
        <taxon>Eukaryota</taxon>
        <taxon>Sar</taxon>
        <taxon>Alveolata</taxon>
        <taxon>Apicomplexa</taxon>
        <taxon>Conoidasida</taxon>
        <taxon>Coccidia</taxon>
        <taxon>Eucoccidiorida</taxon>
        <taxon>Eimeriorina</taxon>
        <taxon>Sarcocystidae</taxon>
        <taxon>Toxoplasma</taxon>
    </lineage>
</organism>
<name>A0A086KQT3_TOXGO</name>
<proteinExistence type="predicted"/>
<accession>A0A086KQT3</accession>
<dbReference type="EMBL" id="AHZU02000251">
    <property type="protein sequence ID" value="KFG46751.1"/>
    <property type="molecule type" value="Genomic_DNA"/>
</dbReference>
<evidence type="ECO:0000313" key="3">
    <source>
        <dbReference type="Proteomes" id="UP000028837"/>
    </source>
</evidence>
<feature type="region of interest" description="Disordered" evidence="1">
    <location>
        <begin position="347"/>
        <end position="389"/>
    </location>
</feature>
<dbReference type="OrthoDB" id="10320684at2759"/>
<feature type="compositionally biased region" description="Basic and acidic residues" evidence="1">
    <location>
        <begin position="75"/>
        <end position="87"/>
    </location>
</feature>